<accession>A0A2P5ABC4</accession>
<feature type="region of interest" description="Disordered" evidence="1">
    <location>
        <begin position="40"/>
        <end position="61"/>
    </location>
</feature>
<evidence type="ECO:0000256" key="1">
    <source>
        <dbReference type="SAM" id="MobiDB-lite"/>
    </source>
</evidence>
<dbReference type="Proteomes" id="UP000237105">
    <property type="component" value="Unassembled WGS sequence"/>
</dbReference>
<reference evidence="3" key="1">
    <citation type="submission" date="2016-06" db="EMBL/GenBank/DDBJ databases">
        <title>Parallel loss of symbiosis genes in relatives of nitrogen-fixing non-legume Parasponia.</title>
        <authorList>
            <person name="Van Velzen R."/>
            <person name="Holmer R."/>
            <person name="Bu F."/>
            <person name="Rutten L."/>
            <person name="Van Zeijl A."/>
            <person name="Liu W."/>
            <person name="Santuari L."/>
            <person name="Cao Q."/>
            <person name="Sharma T."/>
            <person name="Shen D."/>
            <person name="Roswanjaya Y."/>
            <person name="Wardhani T."/>
            <person name="Kalhor M.S."/>
            <person name="Jansen J."/>
            <person name="Van den Hoogen J."/>
            <person name="Gungor B."/>
            <person name="Hartog M."/>
            <person name="Hontelez J."/>
            <person name="Verver J."/>
            <person name="Yang W.-C."/>
            <person name="Schijlen E."/>
            <person name="Repin R."/>
            <person name="Schilthuizen M."/>
            <person name="Schranz E."/>
            <person name="Heidstra R."/>
            <person name="Miyata K."/>
            <person name="Fedorova E."/>
            <person name="Kohlen W."/>
            <person name="Bisseling T."/>
            <person name="Smit S."/>
            <person name="Geurts R."/>
        </authorList>
    </citation>
    <scope>NUCLEOTIDE SEQUENCE [LARGE SCALE GENOMIC DNA]</scope>
    <source>
        <strain evidence="3">cv. WU1-14</strain>
    </source>
</reference>
<dbReference type="AlphaFoldDB" id="A0A2P5ABC4"/>
<evidence type="ECO:0000313" key="3">
    <source>
        <dbReference type="Proteomes" id="UP000237105"/>
    </source>
</evidence>
<dbReference type="OrthoDB" id="1194645at2759"/>
<name>A0A2P5ABC4_PARAD</name>
<comment type="caution">
    <text evidence="2">The sequence shown here is derived from an EMBL/GenBank/DDBJ whole genome shotgun (WGS) entry which is preliminary data.</text>
</comment>
<gene>
    <name evidence="2" type="ORF">PanWU01x14_349330</name>
</gene>
<dbReference type="EMBL" id="JXTB01000699">
    <property type="protein sequence ID" value="PON33836.1"/>
    <property type="molecule type" value="Genomic_DNA"/>
</dbReference>
<protein>
    <submittedName>
        <fullName evidence="2">Uncharacterized protein</fullName>
    </submittedName>
</protein>
<organism evidence="2 3">
    <name type="scientific">Parasponia andersonii</name>
    <name type="common">Sponia andersonii</name>
    <dbReference type="NCBI Taxonomy" id="3476"/>
    <lineage>
        <taxon>Eukaryota</taxon>
        <taxon>Viridiplantae</taxon>
        <taxon>Streptophyta</taxon>
        <taxon>Embryophyta</taxon>
        <taxon>Tracheophyta</taxon>
        <taxon>Spermatophyta</taxon>
        <taxon>Magnoliopsida</taxon>
        <taxon>eudicotyledons</taxon>
        <taxon>Gunneridae</taxon>
        <taxon>Pentapetalae</taxon>
        <taxon>rosids</taxon>
        <taxon>fabids</taxon>
        <taxon>Rosales</taxon>
        <taxon>Cannabaceae</taxon>
        <taxon>Parasponia</taxon>
    </lineage>
</organism>
<proteinExistence type="predicted"/>
<evidence type="ECO:0000313" key="2">
    <source>
        <dbReference type="EMBL" id="PON33836.1"/>
    </source>
</evidence>
<keyword evidence="3" id="KW-1185">Reference proteome</keyword>
<sequence length="136" mass="15112">MVRLDSSGNLSNKTEDLEPKLVFGKKDGDDNNVNAVIDPISKKDRNIPIQDMSDDSSTTRATSRRSFLSKNMKAIHSAFELYGSLSGQIVNWEKSHIYFGKGVSFARIWDLLFICGIKRGGESLQYLGIPLFVGVP</sequence>